<dbReference type="AlphaFoldDB" id="A0A0C3JL90"/>
<sequence>MKRRRRPVYEPPSANGSHSQHDRFWFSDGNIVLRVEQTCFKIHRNKLMYSIVFADMLELPQPQDAENVDGCPLVAFSGDSVADWTVTLSWMYNRRWVCYSRSATFSIIAGALRISTKYEISDLRSWSKQQLLSRWPTNLLEMNSNAFPNAAEAIALARQLDVPEILPAAFYALSVQRWGGGGDGGNSHRILSPEDLRRVIVGREELEQHLVAILTCPIGESFTLCRECETVFQKWLVSRFLHSPYRSWLLRELKDILQEPRTELSPCSFCLSTFRQVVAKFIDELLHAIPRYFRL</sequence>
<evidence type="ECO:0008006" key="3">
    <source>
        <dbReference type="Google" id="ProtNLM"/>
    </source>
</evidence>
<dbReference type="InterPro" id="IPR011333">
    <property type="entry name" value="SKP1/BTB/POZ_sf"/>
</dbReference>
<keyword evidence="2" id="KW-1185">Reference proteome</keyword>
<proteinExistence type="predicted"/>
<organism evidence="1 2">
    <name type="scientific">Pisolithus tinctorius Marx 270</name>
    <dbReference type="NCBI Taxonomy" id="870435"/>
    <lineage>
        <taxon>Eukaryota</taxon>
        <taxon>Fungi</taxon>
        <taxon>Dikarya</taxon>
        <taxon>Basidiomycota</taxon>
        <taxon>Agaricomycotina</taxon>
        <taxon>Agaricomycetes</taxon>
        <taxon>Agaricomycetidae</taxon>
        <taxon>Boletales</taxon>
        <taxon>Sclerodermatineae</taxon>
        <taxon>Pisolithaceae</taxon>
        <taxon>Pisolithus</taxon>
    </lineage>
</organism>
<dbReference type="Gene3D" id="3.30.710.10">
    <property type="entry name" value="Potassium Channel Kv1.1, Chain A"/>
    <property type="match status" value="1"/>
</dbReference>
<dbReference type="STRING" id="870435.A0A0C3JL90"/>
<dbReference type="EMBL" id="KN832017">
    <property type="protein sequence ID" value="KIN98321.1"/>
    <property type="molecule type" value="Genomic_DNA"/>
</dbReference>
<dbReference type="Proteomes" id="UP000054217">
    <property type="component" value="Unassembled WGS sequence"/>
</dbReference>
<gene>
    <name evidence="1" type="ORF">M404DRAFT_158156</name>
</gene>
<evidence type="ECO:0000313" key="2">
    <source>
        <dbReference type="Proteomes" id="UP000054217"/>
    </source>
</evidence>
<dbReference type="OrthoDB" id="2799068at2759"/>
<reference evidence="1 2" key="1">
    <citation type="submission" date="2014-04" db="EMBL/GenBank/DDBJ databases">
        <authorList>
            <consortium name="DOE Joint Genome Institute"/>
            <person name="Kuo A."/>
            <person name="Kohler A."/>
            <person name="Costa M.D."/>
            <person name="Nagy L.G."/>
            <person name="Floudas D."/>
            <person name="Copeland A."/>
            <person name="Barry K.W."/>
            <person name="Cichocki N."/>
            <person name="Veneault-Fourrey C."/>
            <person name="LaButti K."/>
            <person name="Lindquist E.A."/>
            <person name="Lipzen A."/>
            <person name="Lundell T."/>
            <person name="Morin E."/>
            <person name="Murat C."/>
            <person name="Sun H."/>
            <person name="Tunlid A."/>
            <person name="Henrissat B."/>
            <person name="Grigoriev I.V."/>
            <person name="Hibbett D.S."/>
            <person name="Martin F."/>
            <person name="Nordberg H.P."/>
            <person name="Cantor M.N."/>
            <person name="Hua S.X."/>
        </authorList>
    </citation>
    <scope>NUCLEOTIDE SEQUENCE [LARGE SCALE GENOMIC DNA]</scope>
    <source>
        <strain evidence="1 2">Marx 270</strain>
    </source>
</reference>
<dbReference type="HOGENOM" id="CLU_033082_3_2_1"/>
<protein>
    <recommendedName>
        <fullName evidence="3">BTB domain-containing protein</fullName>
    </recommendedName>
</protein>
<dbReference type="InParanoid" id="A0A0C3JL90"/>
<accession>A0A0C3JL90</accession>
<reference evidence="2" key="2">
    <citation type="submission" date="2015-01" db="EMBL/GenBank/DDBJ databases">
        <title>Evolutionary Origins and Diversification of the Mycorrhizal Mutualists.</title>
        <authorList>
            <consortium name="DOE Joint Genome Institute"/>
            <consortium name="Mycorrhizal Genomics Consortium"/>
            <person name="Kohler A."/>
            <person name="Kuo A."/>
            <person name="Nagy L.G."/>
            <person name="Floudas D."/>
            <person name="Copeland A."/>
            <person name="Barry K.W."/>
            <person name="Cichocki N."/>
            <person name="Veneault-Fourrey C."/>
            <person name="LaButti K."/>
            <person name="Lindquist E.A."/>
            <person name="Lipzen A."/>
            <person name="Lundell T."/>
            <person name="Morin E."/>
            <person name="Murat C."/>
            <person name="Riley R."/>
            <person name="Ohm R."/>
            <person name="Sun H."/>
            <person name="Tunlid A."/>
            <person name="Henrissat B."/>
            <person name="Grigoriev I.V."/>
            <person name="Hibbett D.S."/>
            <person name="Martin F."/>
        </authorList>
    </citation>
    <scope>NUCLEOTIDE SEQUENCE [LARGE SCALE GENOMIC DNA]</scope>
    <source>
        <strain evidence="2">Marx 270</strain>
    </source>
</reference>
<name>A0A0C3JL90_PISTI</name>
<evidence type="ECO:0000313" key="1">
    <source>
        <dbReference type="EMBL" id="KIN98321.1"/>
    </source>
</evidence>